<dbReference type="NCBIfam" id="TIGR01671">
    <property type="entry name" value="phage_TIGR01671"/>
    <property type="match status" value="1"/>
</dbReference>
<dbReference type="Proteomes" id="UP000225366">
    <property type="component" value="Segment"/>
</dbReference>
<accession>A0A1S5S7Y5</accession>
<keyword evidence="3" id="KW-1185">Reference proteome</keyword>
<feature type="domain" description="YopX protein" evidence="1">
    <location>
        <begin position="17"/>
        <end position="129"/>
    </location>
</feature>
<protein>
    <recommendedName>
        <fullName evidence="1">YopX protein domain-containing protein</fullName>
    </recommendedName>
</protein>
<reference evidence="2 3" key="1">
    <citation type="journal article" date="2017" name="Sci. Rep.">
        <title>Pneumococcal prophages are diverse, but not without structure or history.</title>
        <authorList>
            <person name="Brueggemann A.B."/>
            <person name="Harrold C.L."/>
            <person name="Rezaei Javan R."/>
            <person name="van Tonder A.J."/>
            <person name="McDonnell A.J."/>
            <person name="Edwards B.A."/>
        </authorList>
    </citation>
    <scope>NUCLEOTIDE SEQUENCE [LARGE SCALE GENOMIC DNA]</scope>
</reference>
<gene>
    <name evidence="2" type="ORF">IPP9_00032</name>
</gene>
<evidence type="ECO:0000313" key="3">
    <source>
        <dbReference type="Proteomes" id="UP000225366"/>
    </source>
</evidence>
<dbReference type="EMBL" id="KY065451">
    <property type="protein sequence ID" value="APD21658.1"/>
    <property type="molecule type" value="Genomic_DNA"/>
</dbReference>
<dbReference type="InterPro" id="IPR019096">
    <property type="entry name" value="YopX_protein"/>
</dbReference>
<sequence>MTQQVYFESGLAVERDIYCYDFDDIELMQSTGLKDKNGKEIFEGDILKFNDEWNEYCHEGYVDGSVEGVNYVEVAKGEACFEFGKTRYPESSLFIYMEDEHLSFAELVKDKDFGFEIIDNVYENPELLEVTHE</sequence>
<evidence type="ECO:0000313" key="2">
    <source>
        <dbReference type="EMBL" id="APD21658.1"/>
    </source>
</evidence>
<dbReference type="Pfam" id="PF09643">
    <property type="entry name" value="YopX"/>
    <property type="match status" value="1"/>
</dbReference>
<evidence type="ECO:0000259" key="1">
    <source>
        <dbReference type="Pfam" id="PF09643"/>
    </source>
</evidence>
<dbReference type="InterPro" id="IPR010024">
    <property type="entry name" value="CHP16711"/>
</dbReference>
<name>A0A1S5S7Y5_9CAUD</name>
<dbReference type="InterPro" id="IPR023385">
    <property type="entry name" value="YopX-like_C"/>
</dbReference>
<proteinExistence type="predicted"/>
<dbReference type="Gene3D" id="2.30.30.290">
    <property type="entry name" value="YopX-like domains"/>
    <property type="match status" value="1"/>
</dbReference>
<organism evidence="2 3">
    <name type="scientific">Streptococcus phage IPP9</name>
    <dbReference type="NCBI Taxonomy" id="1916207"/>
    <lineage>
        <taxon>Viruses</taxon>
        <taxon>Duplodnaviria</taxon>
        <taxon>Heunggongvirae</taxon>
        <taxon>Uroviricota</taxon>
        <taxon>Caudoviricetes</taxon>
        <taxon>Ferrettivirinae</taxon>
        <taxon>Spinunavirus</taxon>
        <taxon>Spinunavirus IPP9</taxon>
    </lineage>
</organism>
<dbReference type="SUPFAM" id="SSF159006">
    <property type="entry name" value="YopX-like"/>
    <property type="match status" value="1"/>
</dbReference>